<accession>A0A2K1NX08</accession>
<organism evidence="2 3">
    <name type="scientific">Petrotoga olearia DSM 13574</name>
    <dbReference type="NCBI Taxonomy" id="1122955"/>
    <lineage>
        <taxon>Bacteria</taxon>
        <taxon>Thermotogati</taxon>
        <taxon>Thermotogota</taxon>
        <taxon>Thermotogae</taxon>
        <taxon>Petrotogales</taxon>
        <taxon>Petrotogaceae</taxon>
        <taxon>Petrotoga</taxon>
    </lineage>
</organism>
<feature type="domain" description="Rubrerythrin diiron-binding" evidence="1">
    <location>
        <begin position="102"/>
        <end position="158"/>
    </location>
</feature>
<name>A0A2K1NX08_9BACT</name>
<sequence length="168" mass="19804">MNQKKALGILEYALSKETEGMQFYESKAKTVKIQQVKETFEDLSKMEKGHVDYISNLIKDVKSHDYVHFSQPTDVGQSFSKRAVQEIVYGGDFTAVKSDIPVLRMAYLIEEDFMNFYNKAAESVEDDELKKILNHLAEWEKDHRDRIYTLYQKISKDYWEHMDVEPLY</sequence>
<reference evidence="2 3" key="1">
    <citation type="submission" date="2013-12" db="EMBL/GenBank/DDBJ databases">
        <title>Comparative genomics of Petrotoga isolates.</title>
        <authorList>
            <person name="Nesbo C.L."/>
            <person name="Charchuk R."/>
            <person name="Chow K."/>
        </authorList>
    </citation>
    <scope>NUCLEOTIDE SEQUENCE [LARGE SCALE GENOMIC DNA]</scope>
    <source>
        <strain evidence="2 3">DSM 13574</strain>
    </source>
</reference>
<dbReference type="RefSeq" id="WP_103067617.1">
    <property type="nucleotide sequence ID" value="NZ_AZRL01000022.1"/>
</dbReference>
<comment type="caution">
    <text evidence="2">The sequence shown here is derived from an EMBL/GenBank/DDBJ whole genome shotgun (WGS) entry which is preliminary data.</text>
</comment>
<dbReference type="AlphaFoldDB" id="A0A2K1NX08"/>
<dbReference type="Gene3D" id="1.20.1260.10">
    <property type="match status" value="1"/>
</dbReference>
<dbReference type="InterPro" id="IPR009078">
    <property type="entry name" value="Ferritin-like_SF"/>
</dbReference>
<dbReference type="CDD" id="cd01045">
    <property type="entry name" value="Ferritin_like_AB"/>
    <property type="match status" value="1"/>
</dbReference>
<dbReference type="Pfam" id="PF02915">
    <property type="entry name" value="Rubrerythrin"/>
    <property type="match status" value="2"/>
</dbReference>
<dbReference type="OrthoDB" id="9808511at2"/>
<dbReference type="InterPro" id="IPR003251">
    <property type="entry name" value="Rr_diiron-bd_dom"/>
</dbReference>
<dbReference type="EMBL" id="AZRL01000022">
    <property type="protein sequence ID" value="PNR94977.1"/>
    <property type="molecule type" value="Genomic_DNA"/>
</dbReference>
<dbReference type="PANTHER" id="PTHR33531:SF7">
    <property type="entry name" value="HYPOTHETICAL MEMBRANE PROTEIN, CONSERVED"/>
    <property type="match status" value="1"/>
</dbReference>
<proteinExistence type="predicted"/>
<dbReference type="GO" id="GO:0046872">
    <property type="term" value="F:metal ion binding"/>
    <property type="evidence" value="ECO:0007669"/>
    <property type="project" value="InterPro"/>
</dbReference>
<dbReference type="SUPFAM" id="SSF47240">
    <property type="entry name" value="Ferritin-like"/>
    <property type="match status" value="1"/>
</dbReference>
<dbReference type="InterPro" id="IPR012347">
    <property type="entry name" value="Ferritin-like"/>
</dbReference>
<gene>
    <name evidence="2" type="ORF">X929_08855</name>
</gene>
<protein>
    <submittedName>
        <fullName evidence="2">Rubrerythrin</fullName>
    </submittedName>
</protein>
<dbReference type="PANTHER" id="PTHR33531">
    <property type="entry name" value="RUBRERYTHRIN SUBFAMILY"/>
    <property type="match status" value="1"/>
</dbReference>
<evidence type="ECO:0000313" key="3">
    <source>
        <dbReference type="Proteomes" id="UP000236434"/>
    </source>
</evidence>
<dbReference type="GO" id="GO:0016491">
    <property type="term" value="F:oxidoreductase activity"/>
    <property type="evidence" value="ECO:0007669"/>
    <property type="project" value="InterPro"/>
</dbReference>
<feature type="domain" description="Rubrerythrin diiron-binding" evidence="1">
    <location>
        <begin position="9"/>
        <end position="69"/>
    </location>
</feature>
<dbReference type="Proteomes" id="UP000236434">
    <property type="component" value="Unassembled WGS sequence"/>
</dbReference>
<evidence type="ECO:0000313" key="2">
    <source>
        <dbReference type="EMBL" id="PNR94977.1"/>
    </source>
</evidence>
<evidence type="ECO:0000259" key="1">
    <source>
        <dbReference type="Pfam" id="PF02915"/>
    </source>
</evidence>